<dbReference type="OrthoDB" id="19714at2759"/>
<dbReference type="GO" id="GO:0034709">
    <property type="term" value="C:methylosome"/>
    <property type="evidence" value="ECO:0007669"/>
    <property type="project" value="InterPro"/>
</dbReference>
<dbReference type="InterPro" id="IPR011993">
    <property type="entry name" value="PH-like_dom_sf"/>
</dbReference>
<accession>A0A4U5NFH6</accession>
<evidence type="ECO:0000313" key="9">
    <source>
        <dbReference type="EMBL" id="TKR81728.1"/>
    </source>
</evidence>
<dbReference type="PRINTS" id="PR01348">
    <property type="entry name" value="ICLNCHANNEL"/>
</dbReference>
<evidence type="ECO:0000256" key="2">
    <source>
        <dbReference type="ARBA" id="ARBA00004496"/>
    </source>
</evidence>
<dbReference type="PANTHER" id="PTHR21399">
    <property type="entry name" value="CHLORIDE CONDUCTANCE REGULATORY PROTEIN ICLN"/>
    <property type="match status" value="1"/>
</dbReference>
<evidence type="ECO:0000313" key="10">
    <source>
        <dbReference type="Proteomes" id="UP000298663"/>
    </source>
</evidence>
<reference evidence="9 10" key="1">
    <citation type="journal article" date="2015" name="Genome Biol.">
        <title>Comparative genomics of Steinernema reveals deeply conserved gene regulatory networks.</title>
        <authorList>
            <person name="Dillman A.R."/>
            <person name="Macchietto M."/>
            <person name="Porter C.F."/>
            <person name="Rogers A."/>
            <person name="Williams B."/>
            <person name="Antoshechkin I."/>
            <person name="Lee M.M."/>
            <person name="Goodwin Z."/>
            <person name="Lu X."/>
            <person name="Lewis E.E."/>
            <person name="Goodrich-Blair H."/>
            <person name="Stock S.P."/>
            <person name="Adams B.J."/>
            <person name="Sternberg P.W."/>
            <person name="Mortazavi A."/>
        </authorList>
    </citation>
    <scope>NUCLEOTIDE SEQUENCE [LARGE SCALE GENOMIC DNA]</scope>
    <source>
        <strain evidence="9 10">ALL</strain>
    </source>
</reference>
<dbReference type="PANTHER" id="PTHR21399:SF0">
    <property type="entry name" value="METHYLOSOME SUBUNIT PICLN"/>
    <property type="match status" value="1"/>
</dbReference>
<organism evidence="9 10">
    <name type="scientific">Steinernema carpocapsae</name>
    <name type="common">Entomopathogenic nematode</name>
    <dbReference type="NCBI Taxonomy" id="34508"/>
    <lineage>
        <taxon>Eukaryota</taxon>
        <taxon>Metazoa</taxon>
        <taxon>Ecdysozoa</taxon>
        <taxon>Nematoda</taxon>
        <taxon>Chromadorea</taxon>
        <taxon>Rhabditida</taxon>
        <taxon>Tylenchina</taxon>
        <taxon>Panagrolaimomorpha</taxon>
        <taxon>Strongyloidoidea</taxon>
        <taxon>Steinernematidae</taxon>
        <taxon>Steinernema</taxon>
    </lineage>
</organism>
<dbReference type="GO" id="GO:0045292">
    <property type="term" value="P:mRNA cis splicing, via spliceosome"/>
    <property type="evidence" value="ECO:0007669"/>
    <property type="project" value="TreeGrafter"/>
</dbReference>
<dbReference type="GO" id="GO:0005829">
    <property type="term" value="C:cytosol"/>
    <property type="evidence" value="ECO:0007669"/>
    <property type="project" value="InterPro"/>
</dbReference>
<dbReference type="InterPro" id="IPR039924">
    <property type="entry name" value="ICln/Lot5/Saf5"/>
</dbReference>
<comment type="similarity">
    <text evidence="3">Belongs to the pICln (TC 1.A.47) family.</text>
</comment>
<keyword evidence="5" id="KW-0963">Cytoplasm</keyword>
<evidence type="ECO:0000256" key="6">
    <source>
        <dbReference type="ARBA" id="ARBA00023242"/>
    </source>
</evidence>
<dbReference type="Pfam" id="PF03517">
    <property type="entry name" value="Voldacs"/>
    <property type="match status" value="1"/>
</dbReference>
<keyword evidence="6" id="KW-0539">Nucleus</keyword>
<evidence type="ECO:0000256" key="1">
    <source>
        <dbReference type="ARBA" id="ARBA00004123"/>
    </source>
</evidence>
<dbReference type="STRING" id="34508.A0A4U5NFH6"/>
<feature type="region of interest" description="Disordered" evidence="8">
    <location>
        <begin position="176"/>
        <end position="196"/>
    </location>
</feature>
<evidence type="ECO:0000256" key="3">
    <source>
        <dbReference type="ARBA" id="ARBA00007054"/>
    </source>
</evidence>
<dbReference type="GO" id="GO:0006884">
    <property type="term" value="P:cell volume homeostasis"/>
    <property type="evidence" value="ECO:0007669"/>
    <property type="project" value="InterPro"/>
</dbReference>
<dbReference type="GO" id="GO:0006821">
    <property type="term" value="P:chloride transport"/>
    <property type="evidence" value="ECO:0007669"/>
    <property type="project" value="InterPro"/>
</dbReference>
<dbReference type="Gene3D" id="2.30.29.30">
    <property type="entry name" value="Pleckstrin-homology domain (PH domain)/Phosphotyrosine-binding domain (PTB)"/>
    <property type="match status" value="1"/>
</dbReference>
<sequence>MDFGIHNGFFFCSVAWISSDNLKGFTLTYPSIVLHAISRDLSSFPEECLYLLVDASQGDLVLTPNQPQEPDSDGEMDDDQMDHVTLRFVPIDKSILDNAYKQMCYCQELNPCSDMSDEEVDYDEEPVGDMPGASSGVVFNDFGGGFEDAGVQWYGEGTNPDDVQLSSEGMANLQRILGGGVQSDKEDENGDHQMEE</sequence>
<evidence type="ECO:0000256" key="7">
    <source>
        <dbReference type="ARBA" id="ARBA00045890"/>
    </source>
</evidence>
<comment type="function">
    <text evidence="7">Involved in both the assembly of spliceosomal snRNPs and the methylation of Sm proteins. Chaperone that regulates the assembly of spliceosomal U1, U2, U4 and U5 small nuclear ribonucleoproteins (snRNPs), the building blocks of the spliceosome, and thereby plays an important role in the splicing of cellular pre-mRNAs. Most spliceosomal snRNPs contain a common set of Sm proteins SNRPB, SNRPD1, SNRPD2, SNRPD3, SNRPE, SNRPF and SNRPG that assemble in a heptameric protein ring on the Sm site of the small nuclear RNA to form the core snRNP (Sm core). In the cytosol, the Sm proteins SNRPD1, SNRPD2, SNRPE, SNRPF and SNRPG are trapped in an inactive 6S pICln-Sm complex by the chaperone CLNS1A that controls the assembly of the core snRNP. Dissociation by the SMN complex of CLNS1A from the trapped Sm proteins and their transfer to an SMN-Sm complex triggers the assembly of core snRNPs and their transport to the nucleus.</text>
</comment>
<dbReference type="GO" id="GO:0005681">
    <property type="term" value="C:spliceosomal complex"/>
    <property type="evidence" value="ECO:0007669"/>
    <property type="project" value="TreeGrafter"/>
</dbReference>
<dbReference type="InterPro" id="IPR003521">
    <property type="entry name" value="ICln"/>
</dbReference>
<dbReference type="EMBL" id="AZBU02000004">
    <property type="protein sequence ID" value="TKR81728.1"/>
    <property type="molecule type" value="Genomic_DNA"/>
</dbReference>
<keyword evidence="10" id="KW-1185">Reference proteome</keyword>
<dbReference type="Proteomes" id="UP000298663">
    <property type="component" value="Unassembled WGS sequence"/>
</dbReference>
<evidence type="ECO:0000256" key="4">
    <source>
        <dbReference type="ARBA" id="ARBA00015653"/>
    </source>
</evidence>
<comment type="subcellular location">
    <subcellularLocation>
        <location evidence="2">Cytoplasm</location>
    </subcellularLocation>
    <subcellularLocation>
        <location evidence="1">Nucleus</location>
    </subcellularLocation>
</comment>
<dbReference type="GO" id="GO:0000387">
    <property type="term" value="P:spliceosomal snRNP assembly"/>
    <property type="evidence" value="ECO:0007669"/>
    <property type="project" value="InterPro"/>
</dbReference>
<dbReference type="AlphaFoldDB" id="A0A4U5NFH6"/>
<evidence type="ECO:0000256" key="8">
    <source>
        <dbReference type="SAM" id="MobiDB-lite"/>
    </source>
</evidence>
<name>A0A4U5NFH6_STECR</name>
<proteinExistence type="inferred from homology"/>
<dbReference type="GO" id="GO:0005886">
    <property type="term" value="C:plasma membrane"/>
    <property type="evidence" value="ECO:0007669"/>
    <property type="project" value="InterPro"/>
</dbReference>
<reference evidence="9 10" key="2">
    <citation type="journal article" date="2019" name="G3 (Bethesda)">
        <title>Hybrid Assembly of the Genome of the Entomopathogenic Nematode Steinernema carpocapsae Identifies the X-Chromosome.</title>
        <authorList>
            <person name="Serra L."/>
            <person name="Macchietto M."/>
            <person name="Macias-Munoz A."/>
            <person name="McGill C.J."/>
            <person name="Rodriguez I.M."/>
            <person name="Rodriguez B."/>
            <person name="Murad R."/>
            <person name="Mortazavi A."/>
        </authorList>
    </citation>
    <scope>NUCLEOTIDE SEQUENCE [LARGE SCALE GENOMIC DNA]</scope>
    <source>
        <strain evidence="9 10">ALL</strain>
    </source>
</reference>
<gene>
    <name evidence="9" type="ORF">L596_015554</name>
</gene>
<protein>
    <recommendedName>
        <fullName evidence="4">Methylosome subunit pICln</fullName>
    </recommendedName>
</protein>
<comment type="caution">
    <text evidence="9">The sequence shown here is derived from an EMBL/GenBank/DDBJ whole genome shotgun (WGS) entry which is preliminary data.</text>
</comment>
<evidence type="ECO:0000256" key="5">
    <source>
        <dbReference type="ARBA" id="ARBA00022490"/>
    </source>
</evidence>
<dbReference type="GO" id="GO:0034715">
    <property type="term" value="C:pICln-Sm protein complex"/>
    <property type="evidence" value="ECO:0007669"/>
    <property type="project" value="InterPro"/>
</dbReference>